<dbReference type="GeneID" id="123324864"/>
<gene>
    <name evidence="3" type="primary">LOC123324864</name>
</gene>
<dbReference type="SUPFAM" id="SSF48403">
    <property type="entry name" value="Ankyrin repeat"/>
    <property type="match status" value="1"/>
</dbReference>
<evidence type="ECO:0000313" key="2">
    <source>
        <dbReference type="Proteomes" id="UP000248481"/>
    </source>
</evidence>
<dbReference type="AlphaFoldDB" id="A0A8M1MDN0"/>
<dbReference type="PROSITE" id="PS50088">
    <property type="entry name" value="ANK_REPEAT"/>
    <property type="match status" value="4"/>
</dbReference>
<evidence type="ECO:0000313" key="3">
    <source>
        <dbReference type="RefSeq" id="XP_044771170.1"/>
    </source>
</evidence>
<feature type="repeat" description="ANK" evidence="1">
    <location>
        <begin position="90"/>
        <end position="122"/>
    </location>
</feature>
<feature type="repeat" description="ANK" evidence="1">
    <location>
        <begin position="156"/>
        <end position="188"/>
    </location>
</feature>
<accession>A0A8M1MDN0</accession>
<dbReference type="PANTHER" id="PTHR24147:SF60">
    <property type="entry name" value="ANKYRIN REPEAT DOMAIN-CONTAINING PROTEIN 26-RELATED"/>
    <property type="match status" value="1"/>
</dbReference>
<dbReference type="Proteomes" id="UP000248481">
    <property type="component" value="Chromosome 5"/>
</dbReference>
<keyword evidence="2" id="KW-1185">Reference proteome</keyword>
<evidence type="ECO:0000256" key="1">
    <source>
        <dbReference type="PROSITE-ProRule" id="PRU00023"/>
    </source>
</evidence>
<dbReference type="RefSeq" id="XP_044771170.1">
    <property type="nucleotide sequence ID" value="XM_044915235.1"/>
</dbReference>
<proteinExistence type="predicted"/>
<dbReference type="SMART" id="SM00248">
    <property type="entry name" value="ANK"/>
    <property type="match status" value="5"/>
</dbReference>
<keyword evidence="1" id="KW-0040">ANK repeat</keyword>
<feature type="repeat" description="ANK" evidence="1">
    <location>
        <begin position="123"/>
        <end position="155"/>
    </location>
</feature>
<dbReference type="InterPro" id="IPR050657">
    <property type="entry name" value="Ankyrin_repeat_domain"/>
</dbReference>
<protein>
    <submittedName>
        <fullName evidence="3">Ankyrin repeat domain-containing protein 19</fullName>
    </submittedName>
</protein>
<name>A0A8M1MDN0_NEOSC</name>
<dbReference type="PRINTS" id="PR01415">
    <property type="entry name" value="ANKYRIN"/>
</dbReference>
<dbReference type="InterPro" id="IPR002110">
    <property type="entry name" value="Ankyrin_rpt"/>
</dbReference>
<dbReference type="Gene3D" id="1.25.40.20">
    <property type="entry name" value="Ankyrin repeat-containing domain"/>
    <property type="match status" value="2"/>
</dbReference>
<dbReference type="KEGG" id="nsu:123324864"/>
<reference evidence="3" key="1">
    <citation type="submission" date="2025-08" db="UniProtKB">
        <authorList>
            <consortium name="RefSeq"/>
        </authorList>
    </citation>
    <scope>IDENTIFICATION</scope>
    <source>
        <tissue evidence="3">Blood</tissue>
    </source>
</reference>
<dbReference type="Pfam" id="PF12796">
    <property type="entry name" value="Ank_2"/>
    <property type="match status" value="2"/>
</dbReference>
<dbReference type="PANTHER" id="PTHR24147">
    <property type="entry name" value="ANKYRIN REPEAT DOMAIN 36-RELATED"/>
    <property type="match status" value="1"/>
</dbReference>
<dbReference type="PROSITE" id="PS50297">
    <property type="entry name" value="ANK_REP_REGION"/>
    <property type="match status" value="3"/>
</dbReference>
<dbReference type="InterPro" id="IPR036770">
    <property type="entry name" value="Ankyrin_rpt-contain_sf"/>
</dbReference>
<feature type="repeat" description="ANK" evidence="1">
    <location>
        <begin position="24"/>
        <end position="56"/>
    </location>
</feature>
<sequence length="204" mass="23036">MGNVRKLQEILFFGETRRGRKRQDEQTALHLACANGHPDVVAVLVERKCQLDLFDNDYRTTLMKGVQCQNERCVTIALEHGADPNLTDIAGNTALHYATLGSNTSIAEKLLLHHANIEVRNKDELTPFLLAVSENKQQMVEFLIEKEANVHAVDKLQRTAFMLAVHYDSADLVRVLLQQGINIFSEDVCGWTAEEYSIFNDLKV</sequence>
<organism evidence="2 3">
    <name type="scientific">Neomonachus schauinslandi</name>
    <name type="common">Hawaiian monk seal</name>
    <name type="synonym">Monachus schauinslandi</name>
    <dbReference type="NCBI Taxonomy" id="29088"/>
    <lineage>
        <taxon>Eukaryota</taxon>
        <taxon>Metazoa</taxon>
        <taxon>Chordata</taxon>
        <taxon>Craniata</taxon>
        <taxon>Vertebrata</taxon>
        <taxon>Euteleostomi</taxon>
        <taxon>Mammalia</taxon>
        <taxon>Eutheria</taxon>
        <taxon>Laurasiatheria</taxon>
        <taxon>Carnivora</taxon>
        <taxon>Caniformia</taxon>
        <taxon>Pinnipedia</taxon>
        <taxon>Phocidae</taxon>
        <taxon>Monachinae</taxon>
        <taxon>Monachini</taxon>
        <taxon>Neomonachus</taxon>
    </lineage>
</organism>